<comment type="caution">
    <text evidence="1">The sequence shown here is derived from an EMBL/GenBank/DDBJ whole genome shotgun (WGS) entry which is preliminary data.</text>
</comment>
<name>A0ACB8D2M4_DERSI</name>
<protein>
    <submittedName>
        <fullName evidence="1">Uncharacterized protein</fullName>
    </submittedName>
</protein>
<keyword evidence="2" id="KW-1185">Reference proteome</keyword>
<sequence>MYGGSEHDAAGVGGAHSWRELHTNIARRHQQLSPPTISAASPPHPSKKSPKPPPLPANDYKIIVRIRGGLDCSKIHSCILRQIILKAAGLPINEHTAQDQLRVNEISNTILVSTPNMDRADSYNTIRTLNFNGTTYEVATHVADPSDTCRGVILLPIDSPEQAILPTLISYNPDLTVGSARRLGNTESILITFQGKRVPYYINYEGCALRSVQAALQVPTDSLQGKEPTSTLITGHRSCQSPRQEQQQDPRATFYLPGRSLARPTTTTATSLKASSTPTPGKLGWVASTCSSPSQPSNLETSLLRENATLKEEIRQLKLSLQSTQPPSPSQPCTLPSSQPLTPSLPSPTPTSNEPPSPMDVAPESQPPTTPSPPNKPKTPDTPRTEDRLDDTLLGFNDRITTLESKAHQLQQDFMAFQQSCTAQFVALNDKLDRFLEWRHSVFDLSCTYDPSRNIFGDFNAKHHLWGPADGDTRGAQLAQFTAANNLLVLNDPRSPPTFQSHLAESWIDVSFASVPLASCGYSWAVADVETLSDHKFILFSFFGQLKPKTKRLTKSGTSALLQTLVNLPWFTMVQGATLRSPEAVDLVLAKFYAIFDRLCRAHSRWVRPRQQSTNSWWTPELTVERKRVRALRRRYQRTTDPSLRQTFKDSYYAAHGNYKMNIDRAKTSASKSLCSELSKQLPLSLFHEPFFYNDDTLPFDDPRVTFRIGRELAKVCPQNGEYFGLQRLLVSSHVGIQIVF</sequence>
<evidence type="ECO:0000313" key="2">
    <source>
        <dbReference type="Proteomes" id="UP000821865"/>
    </source>
</evidence>
<reference evidence="1" key="1">
    <citation type="submission" date="2020-05" db="EMBL/GenBank/DDBJ databases">
        <title>Large-scale comparative analyses of tick genomes elucidate their genetic diversity and vector capacities.</title>
        <authorList>
            <person name="Jia N."/>
            <person name="Wang J."/>
            <person name="Shi W."/>
            <person name="Du L."/>
            <person name="Sun Y."/>
            <person name="Zhan W."/>
            <person name="Jiang J."/>
            <person name="Wang Q."/>
            <person name="Zhang B."/>
            <person name="Ji P."/>
            <person name="Sakyi L.B."/>
            <person name="Cui X."/>
            <person name="Yuan T."/>
            <person name="Jiang B."/>
            <person name="Yang W."/>
            <person name="Lam T.T.-Y."/>
            <person name="Chang Q."/>
            <person name="Ding S."/>
            <person name="Wang X."/>
            <person name="Zhu J."/>
            <person name="Ruan X."/>
            <person name="Zhao L."/>
            <person name="Wei J."/>
            <person name="Que T."/>
            <person name="Du C."/>
            <person name="Cheng J."/>
            <person name="Dai P."/>
            <person name="Han X."/>
            <person name="Huang E."/>
            <person name="Gao Y."/>
            <person name="Liu J."/>
            <person name="Shao H."/>
            <person name="Ye R."/>
            <person name="Li L."/>
            <person name="Wei W."/>
            <person name="Wang X."/>
            <person name="Wang C."/>
            <person name="Yang T."/>
            <person name="Huo Q."/>
            <person name="Li W."/>
            <person name="Guo W."/>
            <person name="Chen H."/>
            <person name="Zhou L."/>
            <person name="Ni X."/>
            <person name="Tian J."/>
            <person name="Zhou Y."/>
            <person name="Sheng Y."/>
            <person name="Liu T."/>
            <person name="Pan Y."/>
            <person name="Xia L."/>
            <person name="Li J."/>
            <person name="Zhao F."/>
            <person name="Cao W."/>
        </authorList>
    </citation>
    <scope>NUCLEOTIDE SEQUENCE</scope>
    <source>
        <strain evidence="1">Dsil-2018</strain>
    </source>
</reference>
<accession>A0ACB8D2M4</accession>
<dbReference type="EMBL" id="CM023472">
    <property type="protein sequence ID" value="KAH7958588.1"/>
    <property type="molecule type" value="Genomic_DNA"/>
</dbReference>
<dbReference type="Proteomes" id="UP000821865">
    <property type="component" value="Chromosome 3"/>
</dbReference>
<proteinExistence type="predicted"/>
<gene>
    <name evidence="1" type="ORF">HPB49_003074</name>
</gene>
<organism evidence="1 2">
    <name type="scientific">Dermacentor silvarum</name>
    <name type="common">Tick</name>
    <dbReference type="NCBI Taxonomy" id="543639"/>
    <lineage>
        <taxon>Eukaryota</taxon>
        <taxon>Metazoa</taxon>
        <taxon>Ecdysozoa</taxon>
        <taxon>Arthropoda</taxon>
        <taxon>Chelicerata</taxon>
        <taxon>Arachnida</taxon>
        <taxon>Acari</taxon>
        <taxon>Parasitiformes</taxon>
        <taxon>Ixodida</taxon>
        <taxon>Ixodoidea</taxon>
        <taxon>Ixodidae</taxon>
        <taxon>Rhipicephalinae</taxon>
        <taxon>Dermacentor</taxon>
    </lineage>
</organism>
<evidence type="ECO:0000313" key="1">
    <source>
        <dbReference type="EMBL" id="KAH7958588.1"/>
    </source>
</evidence>